<comment type="caution">
    <text evidence="2">The sequence shown here is derived from an EMBL/GenBank/DDBJ whole genome shotgun (WGS) entry which is preliminary data.</text>
</comment>
<dbReference type="PANTHER" id="PTHR34492">
    <property type="entry name" value="GUSTATORY RECEPTOR FAMILY"/>
    <property type="match status" value="1"/>
</dbReference>
<sequence length="133" mass="15382">MVLLILVRRKTWLGFYYSVVEMTMCVVHLVVLTVLPSQVHTEFKEAQKILYRKTSIWNKYDSWTFQIGRSFAEKISSWHVGISFGGFTVITKSLVLSCISLMVPYVLLCIQMHIGADNTLHYSVFKNITRSDQ</sequence>
<keyword evidence="1" id="KW-0472">Membrane</keyword>
<dbReference type="Proteomes" id="UP001201812">
    <property type="component" value="Unassembled WGS sequence"/>
</dbReference>
<evidence type="ECO:0000313" key="2">
    <source>
        <dbReference type="EMBL" id="KAI1707760.1"/>
    </source>
</evidence>
<dbReference type="InterPro" id="IPR009318">
    <property type="entry name" value="Gustatory_rcpt"/>
</dbReference>
<evidence type="ECO:0000256" key="1">
    <source>
        <dbReference type="SAM" id="Phobius"/>
    </source>
</evidence>
<keyword evidence="1" id="KW-0812">Transmembrane</keyword>
<protein>
    <submittedName>
        <fullName evidence="2">Trehalose receptor domain-containing protein</fullName>
    </submittedName>
</protein>
<dbReference type="PANTHER" id="PTHR34492:SF2">
    <property type="entry name" value="G PROTEIN-COUPLED RECEPTOR"/>
    <property type="match status" value="1"/>
</dbReference>
<organism evidence="2 3">
    <name type="scientific">Ditylenchus destructor</name>
    <dbReference type="NCBI Taxonomy" id="166010"/>
    <lineage>
        <taxon>Eukaryota</taxon>
        <taxon>Metazoa</taxon>
        <taxon>Ecdysozoa</taxon>
        <taxon>Nematoda</taxon>
        <taxon>Chromadorea</taxon>
        <taxon>Rhabditida</taxon>
        <taxon>Tylenchina</taxon>
        <taxon>Tylenchomorpha</taxon>
        <taxon>Sphaerularioidea</taxon>
        <taxon>Anguinidae</taxon>
        <taxon>Anguininae</taxon>
        <taxon>Ditylenchus</taxon>
    </lineage>
</organism>
<dbReference type="AlphaFoldDB" id="A0AAD4MZ83"/>
<dbReference type="Pfam" id="PF06151">
    <property type="entry name" value="Trehalose_recp"/>
    <property type="match status" value="1"/>
</dbReference>
<proteinExistence type="predicted"/>
<gene>
    <name evidence="2" type="ORF">DdX_12318</name>
</gene>
<feature type="transmembrane region" description="Helical" evidence="1">
    <location>
        <begin position="84"/>
        <end position="108"/>
    </location>
</feature>
<feature type="transmembrane region" description="Helical" evidence="1">
    <location>
        <begin position="12"/>
        <end position="35"/>
    </location>
</feature>
<dbReference type="GO" id="GO:0016020">
    <property type="term" value="C:membrane"/>
    <property type="evidence" value="ECO:0007669"/>
    <property type="project" value="InterPro"/>
</dbReference>
<keyword evidence="3" id="KW-1185">Reference proteome</keyword>
<keyword evidence="1" id="KW-1133">Transmembrane helix</keyword>
<dbReference type="GO" id="GO:0008527">
    <property type="term" value="F:taste receptor activity"/>
    <property type="evidence" value="ECO:0007669"/>
    <property type="project" value="InterPro"/>
</dbReference>
<accession>A0AAD4MZ83</accession>
<dbReference type="EMBL" id="JAKKPZ010000039">
    <property type="protein sequence ID" value="KAI1707760.1"/>
    <property type="molecule type" value="Genomic_DNA"/>
</dbReference>
<keyword evidence="2" id="KW-0675">Receptor</keyword>
<name>A0AAD4MZ83_9BILA</name>
<reference evidence="2" key="1">
    <citation type="submission" date="2022-01" db="EMBL/GenBank/DDBJ databases">
        <title>Genome Sequence Resource for Two Populations of Ditylenchus destructor, the Migratory Endoparasitic Phytonematode.</title>
        <authorList>
            <person name="Zhang H."/>
            <person name="Lin R."/>
            <person name="Xie B."/>
        </authorList>
    </citation>
    <scope>NUCLEOTIDE SEQUENCE</scope>
    <source>
        <strain evidence="2">BazhouSP</strain>
    </source>
</reference>
<evidence type="ECO:0000313" key="3">
    <source>
        <dbReference type="Proteomes" id="UP001201812"/>
    </source>
</evidence>